<proteinExistence type="predicted"/>
<gene>
    <name evidence="1" type="ordered locus">Desku_2284</name>
</gene>
<reference evidence="2" key="1">
    <citation type="submission" date="2011-05" db="EMBL/GenBank/DDBJ databases">
        <title>Complete sequence of Desulfotomaculum kuznetsovii DSM 6115.</title>
        <authorList>
            <person name="Lucas S."/>
            <person name="Han J."/>
            <person name="Lapidus A."/>
            <person name="Cheng J.-F."/>
            <person name="Goodwin L."/>
            <person name="Pitluck S."/>
            <person name="Peters L."/>
            <person name="Mikhailova N."/>
            <person name="Lu M."/>
            <person name="Saunders E."/>
            <person name="Han C."/>
            <person name="Tapia R."/>
            <person name="Land M."/>
            <person name="Hauser L."/>
            <person name="Kyrpides N."/>
            <person name="Ivanova N."/>
            <person name="Pagani I."/>
            <person name="Nazina T."/>
            <person name="Ivanova A."/>
            <person name="Parshina S."/>
            <person name="Kuever J."/>
            <person name="Muyzer G."/>
            <person name="Plugge C."/>
            <person name="Stams A."/>
            <person name="Woyke T."/>
        </authorList>
    </citation>
    <scope>NUCLEOTIDE SEQUENCE [LARGE SCALE GENOMIC DNA]</scope>
    <source>
        <strain evidence="2">DSM 6115 / VKM B-1805 / 17</strain>
    </source>
</reference>
<dbReference type="KEGG" id="dku:Desku_2284"/>
<keyword evidence="2" id="KW-1185">Reference proteome</keyword>
<sequence>MNKLDLLYDVLVDKMWSQTFYNEQMLLMINPVARELFMRLRDEETQHVLVLRTEITAMEANPFAPAKILPGLETRPRFRL</sequence>
<organism evidence="1 2">
    <name type="scientific">Desulfofundulus kuznetsovii (strain DSM 6115 / VKM B-1805 / 17)</name>
    <name type="common">Desulfotomaculum kuznetsovii</name>
    <dbReference type="NCBI Taxonomy" id="760568"/>
    <lineage>
        <taxon>Bacteria</taxon>
        <taxon>Bacillati</taxon>
        <taxon>Bacillota</taxon>
        <taxon>Clostridia</taxon>
        <taxon>Eubacteriales</taxon>
        <taxon>Peptococcaceae</taxon>
        <taxon>Desulfofundulus</taxon>
    </lineage>
</organism>
<protein>
    <recommendedName>
        <fullName evidence="3">Rubrerythrin diiron-binding domain-containing protein</fullName>
    </recommendedName>
</protein>
<evidence type="ECO:0000313" key="1">
    <source>
        <dbReference type="EMBL" id="AEG15820.1"/>
    </source>
</evidence>
<dbReference type="SUPFAM" id="SSF47240">
    <property type="entry name" value="Ferritin-like"/>
    <property type="match status" value="1"/>
</dbReference>
<dbReference type="EMBL" id="CP002770">
    <property type="protein sequence ID" value="AEG15820.1"/>
    <property type="molecule type" value="Genomic_DNA"/>
</dbReference>
<accession>A0AAU8PR69</accession>
<dbReference type="AlphaFoldDB" id="A0AAU8PR69"/>
<dbReference type="RefSeq" id="WP_013823334.1">
    <property type="nucleotide sequence ID" value="NC_015573.1"/>
</dbReference>
<dbReference type="InterPro" id="IPR009078">
    <property type="entry name" value="Ferritin-like_SF"/>
</dbReference>
<evidence type="ECO:0000313" key="2">
    <source>
        <dbReference type="Proteomes" id="UP000009229"/>
    </source>
</evidence>
<dbReference type="Proteomes" id="UP000009229">
    <property type="component" value="Chromosome"/>
</dbReference>
<evidence type="ECO:0008006" key="3">
    <source>
        <dbReference type="Google" id="ProtNLM"/>
    </source>
</evidence>
<name>A0AAU8PR69_DESK7</name>